<dbReference type="EMBL" id="CM042047">
    <property type="protein sequence ID" value="KAI3772829.1"/>
    <property type="molecule type" value="Genomic_DNA"/>
</dbReference>
<protein>
    <submittedName>
        <fullName evidence="1">Uncharacterized protein</fullName>
    </submittedName>
</protein>
<organism evidence="1 2">
    <name type="scientific">Arctium lappa</name>
    <name type="common">Greater burdock</name>
    <name type="synonym">Lappa major</name>
    <dbReference type="NCBI Taxonomy" id="4217"/>
    <lineage>
        <taxon>Eukaryota</taxon>
        <taxon>Viridiplantae</taxon>
        <taxon>Streptophyta</taxon>
        <taxon>Embryophyta</taxon>
        <taxon>Tracheophyta</taxon>
        <taxon>Spermatophyta</taxon>
        <taxon>Magnoliopsida</taxon>
        <taxon>eudicotyledons</taxon>
        <taxon>Gunneridae</taxon>
        <taxon>Pentapetalae</taxon>
        <taxon>asterids</taxon>
        <taxon>campanulids</taxon>
        <taxon>Asterales</taxon>
        <taxon>Asteraceae</taxon>
        <taxon>Carduoideae</taxon>
        <taxon>Cardueae</taxon>
        <taxon>Arctiinae</taxon>
        <taxon>Arctium</taxon>
    </lineage>
</organism>
<name>A0ACB9FNH8_ARCLA</name>
<keyword evidence="2" id="KW-1185">Reference proteome</keyword>
<gene>
    <name evidence="1" type="ORF">L6452_04023</name>
</gene>
<evidence type="ECO:0000313" key="1">
    <source>
        <dbReference type="EMBL" id="KAI3772829.1"/>
    </source>
</evidence>
<accession>A0ACB9FNH8</accession>
<dbReference type="Proteomes" id="UP001055879">
    <property type="component" value="Linkage Group LG01"/>
</dbReference>
<sequence>MDRANSRSYQTKTHATAVIGSKRGGEKSEKSGETDEEVIGERMPDEKSKKYLRGCPVGEVESLDNIETIRMQGGEGSCCMGKKETLKLPNHDPMAVDNPGGPLNSWVELLNQGKGVGGREAPGLDSLCNNKSVGPSDLRPMDDMINVNGKINKRVLGNQIESDSRKRMGL</sequence>
<reference evidence="2" key="1">
    <citation type="journal article" date="2022" name="Mol. Ecol. Resour.">
        <title>The genomes of chicory, endive, great burdock and yacon provide insights into Asteraceae palaeo-polyploidization history and plant inulin production.</title>
        <authorList>
            <person name="Fan W."/>
            <person name="Wang S."/>
            <person name="Wang H."/>
            <person name="Wang A."/>
            <person name="Jiang F."/>
            <person name="Liu H."/>
            <person name="Zhao H."/>
            <person name="Xu D."/>
            <person name="Zhang Y."/>
        </authorList>
    </citation>
    <scope>NUCLEOTIDE SEQUENCE [LARGE SCALE GENOMIC DNA]</scope>
    <source>
        <strain evidence="2">cv. Niubang</strain>
    </source>
</reference>
<comment type="caution">
    <text evidence="1">The sequence shown here is derived from an EMBL/GenBank/DDBJ whole genome shotgun (WGS) entry which is preliminary data.</text>
</comment>
<proteinExistence type="predicted"/>
<reference evidence="1 2" key="2">
    <citation type="journal article" date="2022" name="Mol. Ecol. Resour.">
        <title>The genomes of chicory, endive, great burdock and yacon provide insights into Asteraceae paleo-polyploidization history and plant inulin production.</title>
        <authorList>
            <person name="Fan W."/>
            <person name="Wang S."/>
            <person name="Wang H."/>
            <person name="Wang A."/>
            <person name="Jiang F."/>
            <person name="Liu H."/>
            <person name="Zhao H."/>
            <person name="Xu D."/>
            <person name="Zhang Y."/>
        </authorList>
    </citation>
    <scope>NUCLEOTIDE SEQUENCE [LARGE SCALE GENOMIC DNA]</scope>
    <source>
        <strain evidence="2">cv. Niubang</strain>
    </source>
</reference>
<evidence type="ECO:0000313" key="2">
    <source>
        <dbReference type="Proteomes" id="UP001055879"/>
    </source>
</evidence>